<evidence type="ECO:0000313" key="1">
    <source>
        <dbReference type="EMBL" id="QTA86606.1"/>
    </source>
</evidence>
<reference evidence="1" key="1">
    <citation type="journal article" date="2021" name="Microb. Physiol.">
        <title>Proteogenomic Insights into the Physiology of Marine, Sulfate-Reducing, Filamentous Desulfonema limicola and Desulfonema magnum.</title>
        <authorList>
            <person name="Schnaars V."/>
            <person name="Wohlbrand L."/>
            <person name="Scheve S."/>
            <person name="Hinrichs C."/>
            <person name="Reinhardt R."/>
            <person name="Rabus R."/>
        </authorList>
    </citation>
    <scope>NUCLEOTIDE SEQUENCE</scope>
    <source>
        <strain evidence="1">4be13</strain>
    </source>
</reference>
<sequence>MKSVHCYLSLIFRKVKRKTGQPYDIRKLPGKRGLVYTDELLSQADRKFFLKKESQFLIC</sequence>
<keyword evidence="2" id="KW-1185">Reference proteome</keyword>
<dbReference type="KEGG" id="dmm:dnm_026300"/>
<dbReference type="AlphaFoldDB" id="A0A975GM73"/>
<dbReference type="Proteomes" id="UP000663722">
    <property type="component" value="Chromosome"/>
</dbReference>
<name>A0A975GM73_9BACT</name>
<proteinExistence type="predicted"/>
<gene>
    <name evidence="1" type="ORF">dnm_026300</name>
</gene>
<accession>A0A975GM73</accession>
<organism evidence="1 2">
    <name type="scientific">Desulfonema magnum</name>
    <dbReference type="NCBI Taxonomy" id="45655"/>
    <lineage>
        <taxon>Bacteria</taxon>
        <taxon>Pseudomonadati</taxon>
        <taxon>Thermodesulfobacteriota</taxon>
        <taxon>Desulfobacteria</taxon>
        <taxon>Desulfobacterales</taxon>
        <taxon>Desulfococcaceae</taxon>
        <taxon>Desulfonema</taxon>
    </lineage>
</organism>
<protein>
    <submittedName>
        <fullName evidence="1">Uncharacterized protein</fullName>
    </submittedName>
</protein>
<evidence type="ECO:0000313" key="2">
    <source>
        <dbReference type="Proteomes" id="UP000663722"/>
    </source>
</evidence>
<dbReference type="EMBL" id="CP061800">
    <property type="protein sequence ID" value="QTA86606.1"/>
    <property type="molecule type" value="Genomic_DNA"/>
</dbReference>